<dbReference type="OrthoDB" id="9924766at2759"/>
<dbReference type="Proteomes" id="UP000281406">
    <property type="component" value="Unassembled WGS sequence"/>
</dbReference>
<protein>
    <submittedName>
        <fullName evidence="2">Coiled-coil domain-containing protein 3</fullName>
    </submittedName>
</protein>
<dbReference type="PANTHER" id="PTHR31663">
    <property type="entry name" value="COILED-COIL DOMAIN-CONTAINING PROTEIN 3"/>
    <property type="match status" value="1"/>
</dbReference>
<feature type="region of interest" description="Disordered" evidence="1">
    <location>
        <begin position="148"/>
        <end position="193"/>
    </location>
</feature>
<evidence type="ECO:0000313" key="2">
    <source>
        <dbReference type="EMBL" id="ROL48247.1"/>
    </source>
</evidence>
<gene>
    <name evidence="2" type="ORF">DPX16_5641</name>
</gene>
<name>A0A3N0YPX3_ANAGA</name>
<dbReference type="AlphaFoldDB" id="A0A3N0YPX3"/>
<organism evidence="2 3">
    <name type="scientific">Anabarilius grahami</name>
    <name type="common">Kanglang fish</name>
    <name type="synonym">Barilius grahami</name>
    <dbReference type="NCBI Taxonomy" id="495550"/>
    <lineage>
        <taxon>Eukaryota</taxon>
        <taxon>Metazoa</taxon>
        <taxon>Chordata</taxon>
        <taxon>Craniata</taxon>
        <taxon>Vertebrata</taxon>
        <taxon>Euteleostomi</taxon>
        <taxon>Actinopterygii</taxon>
        <taxon>Neopterygii</taxon>
        <taxon>Teleostei</taxon>
        <taxon>Ostariophysi</taxon>
        <taxon>Cypriniformes</taxon>
        <taxon>Xenocyprididae</taxon>
        <taxon>Xenocypridinae</taxon>
        <taxon>Xenocypridinae incertae sedis</taxon>
        <taxon>Anabarilius</taxon>
    </lineage>
</organism>
<comment type="caution">
    <text evidence="2">The sequence shown here is derived from an EMBL/GenBank/DDBJ whole genome shotgun (WGS) entry which is preliminary data.</text>
</comment>
<evidence type="ECO:0000256" key="1">
    <source>
        <dbReference type="SAM" id="MobiDB-lite"/>
    </source>
</evidence>
<dbReference type="InterPro" id="IPR040311">
    <property type="entry name" value="CCDC3"/>
</dbReference>
<proteinExistence type="predicted"/>
<evidence type="ECO:0000313" key="3">
    <source>
        <dbReference type="Proteomes" id="UP000281406"/>
    </source>
</evidence>
<feature type="compositionally biased region" description="Basic residues" evidence="1">
    <location>
        <begin position="182"/>
        <end position="193"/>
    </location>
</feature>
<dbReference type="EMBL" id="RJVU01031169">
    <property type="protein sequence ID" value="ROL48247.1"/>
    <property type="molecule type" value="Genomic_DNA"/>
</dbReference>
<keyword evidence="3" id="KW-1185">Reference proteome</keyword>
<accession>A0A3N0YPX3</accession>
<reference evidence="2 3" key="1">
    <citation type="submission" date="2018-10" db="EMBL/GenBank/DDBJ databases">
        <title>Genome assembly for a Yunnan-Guizhou Plateau 3E fish, Anabarilius grahami (Regan), and its evolutionary and genetic applications.</title>
        <authorList>
            <person name="Jiang W."/>
        </authorList>
    </citation>
    <scope>NUCLEOTIDE SEQUENCE [LARGE SCALE GENOMIC DNA]</scope>
    <source>
        <strain evidence="2">AG-KIZ</strain>
        <tissue evidence="2">Muscle</tissue>
    </source>
</reference>
<dbReference type="PANTHER" id="PTHR31663:SF2">
    <property type="entry name" value="COILED-COIL DOMAIN-CONTAINING 3B"/>
    <property type="match status" value="1"/>
</dbReference>
<sequence length="193" mass="22707">MNQSGSWFQFGKTILTSQTIKPSKPEKLETLCMETIINAIWMDENYSIIPHGVNFQDPIFPDTPENHRMFSSLFQFSNCTAGTQVHMYTPDWEVQEDNRLWCSNVQKALFEEEEKVKNLSQKVKILEKANNHLRDKVKNMKRLLRQAKQETKEPVQSFKQLHEAKPEFPHPQQDTTQDQKPPLRKILPKKLKK</sequence>